<gene>
    <name evidence="1" type="ORF">NIES30_23435</name>
</gene>
<reference evidence="1 2" key="1">
    <citation type="submission" date="2016-11" db="EMBL/GenBank/DDBJ databases">
        <title>Draft Genome Sequences of Nine Cyanobacterial Strains from Diverse Habitats.</title>
        <authorList>
            <person name="Zhu T."/>
            <person name="Hou S."/>
            <person name="Lu X."/>
            <person name="Hess W.R."/>
        </authorList>
    </citation>
    <scope>NUCLEOTIDE SEQUENCE [LARGE SCALE GENOMIC DNA]</scope>
    <source>
        <strain evidence="1 2">NIES-30</strain>
    </source>
</reference>
<dbReference type="Proteomes" id="UP000185557">
    <property type="component" value="Unassembled WGS sequence"/>
</dbReference>
<name>A0A1U7IYV8_9CYAN</name>
<sequence>MKNALETLRSHLQTLVNLVQSANPDGYSLQAQFLLAQQQFQQQILPLGEDLPSAQPVLTEINRTLRLLAMDVAFLQTARQSTTTQQRQQQMLEKLGQLLTFCQALEQAIAKPT</sequence>
<dbReference type="InterPro" id="IPR047810">
    <property type="entry name" value="PatD-like"/>
</dbReference>
<accession>A0A1U7IYV8</accession>
<evidence type="ECO:0008006" key="3">
    <source>
        <dbReference type="Google" id="ProtNLM"/>
    </source>
</evidence>
<dbReference type="AlphaFoldDB" id="A0A1U7IYV8"/>
<evidence type="ECO:0000313" key="2">
    <source>
        <dbReference type="Proteomes" id="UP000185557"/>
    </source>
</evidence>
<dbReference type="NCBIfam" id="NF037954">
    <property type="entry name" value="het_cyst_PatD"/>
    <property type="match status" value="1"/>
</dbReference>
<organism evidence="1 2">
    <name type="scientific">Phormidium tenue NIES-30</name>
    <dbReference type="NCBI Taxonomy" id="549789"/>
    <lineage>
        <taxon>Bacteria</taxon>
        <taxon>Bacillati</taxon>
        <taxon>Cyanobacteriota</taxon>
        <taxon>Cyanophyceae</taxon>
        <taxon>Oscillatoriophycideae</taxon>
        <taxon>Oscillatoriales</taxon>
        <taxon>Oscillatoriaceae</taxon>
        <taxon>Phormidium</taxon>
    </lineage>
</organism>
<keyword evidence="2" id="KW-1185">Reference proteome</keyword>
<proteinExistence type="predicted"/>
<dbReference type="EMBL" id="MRCG01000026">
    <property type="protein sequence ID" value="OKH44085.1"/>
    <property type="molecule type" value="Genomic_DNA"/>
</dbReference>
<evidence type="ECO:0000313" key="1">
    <source>
        <dbReference type="EMBL" id="OKH44085.1"/>
    </source>
</evidence>
<dbReference type="STRING" id="549789.NIES30_23435"/>
<dbReference type="RefSeq" id="WP_073610871.1">
    <property type="nucleotide sequence ID" value="NZ_MRCG01000026.1"/>
</dbReference>
<protein>
    <recommendedName>
        <fullName evidence="3">Heterocyst frequency control protein PatD</fullName>
    </recommendedName>
</protein>
<comment type="caution">
    <text evidence="1">The sequence shown here is derived from an EMBL/GenBank/DDBJ whole genome shotgun (WGS) entry which is preliminary data.</text>
</comment>
<dbReference type="OrthoDB" id="583449at2"/>